<evidence type="ECO:0000256" key="1">
    <source>
        <dbReference type="ARBA" id="ARBA00010541"/>
    </source>
</evidence>
<dbReference type="CDD" id="cd06779">
    <property type="entry name" value="cpPDZ_Deg_HtrA-like"/>
    <property type="match status" value="1"/>
</dbReference>
<dbReference type="EMBL" id="UOGF01000008">
    <property type="protein sequence ID" value="VAX26323.1"/>
    <property type="molecule type" value="Genomic_DNA"/>
</dbReference>
<evidence type="ECO:0000256" key="2">
    <source>
        <dbReference type="ARBA" id="ARBA00022670"/>
    </source>
</evidence>
<dbReference type="InterPro" id="IPR001478">
    <property type="entry name" value="PDZ"/>
</dbReference>
<dbReference type="PANTHER" id="PTHR43343">
    <property type="entry name" value="PEPTIDASE S12"/>
    <property type="match status" value="1"/>
</dbReference>
<dbReference type="SUPFAM" id="SSF50494">
    <property type="entry name" value="Trypsin-like serine proteases"/>
    <property type="match status" value="1"/>
</dbReference>
<dbReference type="InterPro" id="IPR051201">
    <property type="entry name" value="Chloro_Bact_Ser_Proteases"/>
</dbReference>
<dbReference type="GO" id="GO:0006508">
    <property type="term" value="P:proteolysis"/>
    <property type="evidence" value="ECO:0007669"/>
    <property type="project" value="UniProtKB-KW"/>
</dbReference>
<dbReference type="Gene3D" id="2.30.42.10">
    <property type="match status" value="1"/>
</dbReference>
<proteinExistence type="inferred from homology"/>
<comment type="similarity">
    <text evidence="1">Belongs to the peptidase S1C family.</text>
</comment>
<accession>A0A3B1CNQ8</accession>
<dbReference type="Pfam" id="PF13365">
    <property type="entry name" value="Trypsin_2"/>
    <property type="match status" value="1"/>
</dbReference>
<feature type="domain" description="PDZ" evidence="5">
    <location>
        <begin position="267"/>
        <end position="364"/>
    </location>
</feature>
<evidence type="ECO:0000256" key="4">
    <source>
        <dbReference type="ARBA" id="ARBA00022825"/>
    </source>
</evidence>
<gene>
    <name evidence="6" type="ORF">MNBD_NITROSPIRAE01-1096</name>
</gene>
<keyword evidence="4" id="KW-0720">Serine protease</keyword>
<dbReference type="AlphaFoldDB" id="A0A3B1CNQ8"/>
<name>A0A3B1CNQ8_9ZZZZ</name>
<dbReference type="FunFam" id="2.40.10.10:FF:000001">
    <property type="entry name" value="Periplasmic serine protease DegS"/>
    <property type="match status" value="1"/>
</dbReference>
<reference evidence="6" key="1">
    <citation type="submission" date="2018-06" db="EMBL/GenBank/DDBJ databases">
        <authorList>
            <person name="Zhirakovskaya E."/>
        </authorList>
    </citation>
    <scope>NUCLEOTIDE SEQUENCE</scope>
</reference>
<evidence type="ECO:0000313" key="6">
    <source>
        <dbReference type="EMBL" id="VAX26323.1"/>
    </source>
</evidence>
<evidence type="ECO:0000256" key="3">
    <source>
        <dbReference type="ARBA" id="ARBA00022801"/>
    </source>
</evidence>
<dbReference type="InterPro" id="IPR036034">
    <property type="entry name" value="PDZ_sf"/>
</dbReference>
<keyword evidence="2 6" id="KW-0645">Protease</keyword>
<sequence>MWLVLTQGILTEIQASGMNGKYLLLKSRVLVSIVEIVLLLFCAAHPAQALTQDEKNTIQIYESINASVVNITNIAVTYDFFMNPIPSQASGSGSIISQQGHILTNSHVVKDAKRLMVTLSDGSKWAAKLVGADPVSDLAVIQIKAPAKKLTVIPMGHSDHLRPGQKVLAIGNPFGLERTLTTGIISAIRKHIKTDASEMEEVIQIDAAINPGNSGGPLIDSDGKMIGINTAIFTPSGGSVGIGFAVPINTALNILNELIEKGYVAYPWLGIETQMLVPDLANALSLPVQHGVMVARISRGGPAHRAGIRGGSRRVEVGNAIFVVGGDIIVALNGKPLKTGVEFHEVLKSKKPGDQIVLTLWRGKTKKTVSVRLGERPR</sequence>
<keyword evidence="3" id="KW-0378">Hydrolase</keyword>
<dbReference type="InterPro" id="IPR001940">
    <property type="entry name" value="Peptidase_S1C"/>
</dbReference>
<dbReference type="SUPFAM" id="SSF50156">
    <property type="entry name" value="PDZ domain-like"/>
    <property type="match status" value="1"/>
</dbReference>
<dbReference type="PANTHER" id="PTHR43343:SF3">
    <property type="entry name" value="PROTEASE DO-LIKE 8, CHLOROPLASTIC"/>
    <property type="match status" value="1"/>
</dbReference>
<dbReference type="PRINTS" id="PR00834">
    <property type="entry name" value="PROTEASES2C"/>
</dbReference>
<dbReference type="SMART" id="SM00228">
    <property type="entry name" value="PDZ"/>
    <property type="match status" value="1"/>
</dbReference>
<protein>
    <submittedName>
        <fullName evidence="6">HtrA protease/chaperone protein</fullName>
    </submittedName>
</protein>
<dbReference type="InterPro" id="IPR009003">
    <property type="entry name" value="Peptidase_S1_PA"/>
</dbReference>
<dbReference type="Gene3D" id="2.40.10.120">
    <property type="match status" value="1"/>
</dbReference>
<evidence type="ECO:0000259" key="5">
    <source>
        <dbReference type="SMART" id="SM00228"/>
    </source>
</evidence>
<organism evidence="6">
    <name type="scientific">hydrothermal vent metagenome</name>
    <dbReference type="NCBI Taxonomy" id="652676"/>
    <lineage>
        <taxon>unclassified sequences</taxon>
        <taxon>metagenomes</taxon>
        <taxon>ecological metagenomes</taxon>
    </lineage>
</organism>
<dbReference type="Pfam" id="PF13180">
    <property type="entry name" value="PDZ_2"/>
    <property type="match status" value="1"/>
</dbReference>
<dbReference type="GO" id="GO:0004252">
    <property type="term" value="F:serine-type endopeptidase activity"/>
    <property type="evidence" value="ECO:0007669"/>
    <property type="project" value="InterPro"/>
</dbReference>